<accession>A0A3D9HPA7</accession>
<dbReference type="SUPFAM" id="SSF53850">
    <property type="entry name" value="Periplasmic binding protein-like II"/>
    <property type="match status" value="1"/>
</dbReference>
<keyword evidence="1" id="KW-0732">Signal</keyword>
<comment type="caution">
    <text evidence="3">The sequence shown here is derived from an EMBL/GenBank/DDBJ whole genome shotgun (WGS) entry which is preliminary data.</text>
</comment>
<dbReference type="PANTHER" id="PTHR35936">
    <property type="entry name" value="MEMBRANE-BOUND LYTIC MUREIN TRANSGLYCOSYLASE F"/>
    <property type="match status" value="1"/>
</dbReference>
<evidence type="ECO:0000313" key="3">
    <source>
        <dbReference type="EMBL" id="RED51320.1"/>
    </source>
</evidence>
<evidence type="ECO:0000256" key="1">
    <source>
        <dbReference type="ARBA" id="ARBA00022729"/>
    </source>
</evidence>
<dbReference type="Proteomes" id="UP000256845">
    <property type="component" value="Unassembled WGS sequence"/>
</dbReference>
<dbReference type="InterPro" id="IPR001638">
    <property type="entry name" value="Solute-binding_3/MltF_N"/>
</dbReference>
<evidence type="ECO:0000259" key="2">
    <source>
        <dbReference type="Pfam" id="PF00497"/>
    </source>
</evidence>
<organism evidence="3 4">
    <name type="scientific">Aestuariispira insulae</name>
    <dbReference type="NCBI Taxonomy" id="1461337"/>
    <lineage>
        <taxon>Bacteria</taxon>
        <taxon>Pseudomonadati</taxon>
        <taxon>Pseudomonadota</taxon>
        <taxon>Alphaproteobacteria</taxon>
        <taxon>Rhodospirillales</taxon>
        <taxon>Kiloniellaceae</taxon>
        <taxon>Aestuariispira</taxon>
    </lineage>
</organism>
<dbReference type="Pfam" id="PF00497">
    <property type="entry name" value="SBP_bac_3"/>
    <property type="match status" value="1"/>
</dbReference>
<evidence type="ECO:0000313" key="4">
    <source>
        <dbReference type="Proteomes" id="UP000256845"/>
    </source>
</evidence>
<dbReference type="RefSeq" id="WP_115936221.1">
    <property type="nucleotide sequence ID" value="NZ_QRDW01000003.1"/>
</dbReference>
<dbReference type="Gene3D" id="3.40.190.10">
    <property type="entry name" value="Periplasmic binding protein-like II"/>
    <property type="match status" value="2"/>
</dbReference>
<dbReference type="PANTHER" id="PTHR35936:SF6">
    <property type="entry name" value="AMINO ACID ABC TRANSPORTER SUBSTRATE-BINDING PAAT FAMILY PROTEIN"/>
    <property type="match status" value="1"/>
</dbReference>
<name>A0A3D9HPA7_9PROT</name>
<gene>
    <name evidence="3" type="ORF">DFP90_103120</name>
</gene>
<dbReference type="AlphaFoldDB" id="A0A3D9HPA7"/>
<dbReference type="EMBL" id="QRDW01000003">
    <property type="protein sequence ID" value="RED51320.1"/>
    <property type="molecule type" value="Genomic_DNA"/>
</dbReference>
<keyword evidence="4" id="KW-1185">Reference proteome</keyword>
<reference evidence="3 4" key="1">
    <citation type="submission" date="2018-07" db="EMBL/GenBank/DDBJ databases">
        <title>Genomic Encyclopedia of Type Strains, Phase III (KMG-III): the genomes of soil and plant-associated and newly described type strains.</title>
        <authorList>
            <person name="Whitman W."/>
        </authorList>
    </citation>
    <scope>NUCLEOTIDE SEQUENCE [LARGE SCALE GENOMIC DNA]</scope>
    <source>
        <strain evidence="3 4">CECT 8488</strain>
    </source>
</reference>
<proteinExistence type="predicted"/>
<protein>
    <submittedName>
        <fullName evidence="3">Extracellular solute-binding protein (Family 3)</fullName>
    </submittedName>
</protein>
<dbReference type="OrthoDB" id="6192933at2"/>
<sequence>MIYRFGMMLAALLGMQVPDVTHADPMAGCKTLRISGNPEFAPWSWQDGGELRGASIRIAEQVAEANGVKLNVRFTGPLKRNIALLRGGELDLLVALPKTSKRETFIRFTEFYAVDEVVLVKRWDAALSYVNWDDMRNLTIATTRGNSWGEFLDAFLEKEATVYQVPGLDNVMRMVLVGRADFGLHRYYSVLPLMESRPTGSGFPCCITT</sequence>
<feature type="domain" description="Solute-binding protein family 3/N-terminal" evidence="2">
    <location>
        <begin position="32"/>
        <end position="125"/>
    </location>
</feature>